<protein>
    <submittedName>
        <fullName evidence="2">Uncharacterized protein</fullName>
    </submittedName>
</protein>
<accession>A0A080M4J4</accession>
<sequence>MMPSKMVNVKYFDTVDLLDPYFRQAVSLTRVIVRIQIGRTFNASFQDNHENSRELERHDDEQEIAARQ</sequence>
<feature type="region of interest" description="Disordered" evidence="1">
    <location>
        <begin position="46"/>
        <end position="68"/>
    </location>
</feature>
<keyword evidence="3" id="KW-1185">Reference proteome</keyword>
<evidence type="ECO:0000256" key="1">
    <source>
        <dbReference type="SAM" id="MobiDB-lite"/>
    </source>
</evidence>
<dbReference type="AlphaFoldDB" id="A0A080M4J4"/>
<proteinExistence type="predicted"/>
<comment type="caution">
    <text evidence="2">The sequence shown here is derived from an EMBL/GenBank/DDBJ whole genome shotgun (WGS) entry which is preliminary data.</text>
</comment>
<reference evidence="2" key="1">
    <citation type="submission" date="2014-02" db="EMBL/GenBank/DDBJ databases">
        <title>Expanding our view of genomic diversity in Candidatus Accumulibacter clades.</title>
        <authorList>
            <person name="Skennerton C.T."/>
            <person name="Barr J.J."/>
            <person name="Slater F.R."/>
            <person name="Bond P.L."/>
            <person name="Tyson G.W."/>
        </authorList>
    </citation>
    <scope>NUCLEOTIDE SEQUENCE [LARGE SCALE GENOMIC DNA]</scope>
</reference>
<feature type="compositionally biased region" description="Basic and acidic residues" evidence="1">
    <location>
        <begin position="47"/>
        <end position="68"/>
    </location>
</feature>
<dbReference type="STRING" id="1453999.AW06_002880"/>
<dbReference type="Proteomes" id="UP000021315">
    <property type="component" value="Unassembled WGS sequence"/>
</dbReference>
<dbReference type="EMBL" id="JDST02000064">
    <property type="protein sequence ID" value="KFB76083.1"/>
    <property type="molecule type" value="Genomic_DNA"/>
</dbReference>
<organism evidence="2 3">
    <name type="scientific">Candidatus Accumulibacter cognatus</name>
    <dbReference type="NCBI Taxonomy" id="2954383"/>
    <lineage>
        <taxon>Bacteria</taxon>
        <taxon>Pseudomonadati</taxon>
        <taxon>Pseudomonadota</taxon>
        <taxon>Betaproteobacteria</taxon>
        <taxon>Candidatus Accumulibacter</taxon>
    </lineage>
</organism>
<evidence type="ECO:0000313" key="3">
    <source>
        <dbReference type="Proteomes" id="UP000021315"/>
    </source>
</evidence>
<gene>
    <name evidence="2" type="ORF">AW06_002880</name>
</gene>
<name>A0A080M4J4_9PROT</name>
<evidence type="ECO:0000313" key="2">
    <source>
        <dbReference type="EMBL" id="KFB76083.1"/>
    </source>
</evidence>